<dbReference type="InterPro" id="IPR015943">
    <property type="entry name" value="WD40/YVTN_repeat-like_dom_sf"/>
</dbReference>
<dbReference type="Pfam" id="PF14844">
    <property type="entry name" value="PH_BEACH"/>
    <property type="match status" value="1"/>
</dbReference>
<dbReference type="KEGG" id="gsl:Gasu_03990"/>
<keyword evidence="1 3" id="KW-0853">WD repeat</keyword>
<dbReference type="Pfam" id="PF20426">
    <property type="entry name" value="NBCH_WD40"/>
    <property type="match status" value="1"/>
</dbReference>
<dbReference type="InterPro" id="IPR036372">
    <property type="entry name" value="BEACH_dom_sf"/>
</dbReference>
<name>M2Y8Y9_GALSU</name>
<dbReference type="InterPro" id="IPR011993">
    <property type="entry name" value="PH-like_dom_sf"/>
</dbReference>
<dbReference type="STRING" id="130081.M2Y8Y9"/>
<dbReference type="CDD" id="cd06071">
    <property type="entry name" value="Beach"/>
    <property type="match status" value="1"/>
</dbReference>
<evidence type="ECO:0000313" key="8">
    <source>
        <dbReference type="Proteomes" id="UP000030680"/>
    </source>
</evidence>
<dbReference type="PROSITE" id="PS51783">
    <property type="entry name" value="PH_BEACH"/>
    <property type="match status" value="1"/>
</dbReference>
<dbReference type="InterPro" id="IPR050865">
    <property type="entry name" value="BEACH_Domain"/>
</dbReference>
<evidence type="ECO:0000259" key="5">
    <source>
        <dbReference type="PROSITE" id="PS50197"/>
    </source>
</evidence>
<dbReference type="SMART" id="SM00320">
    <property type="entry name" value="WD40"/>
    <property type="match status" value="2"/>
</dbReference>
<dbReference type="InterPro" id="IPR001680">
    <property type="entry name" value="WD40_rpt"/>
</dbReference>
<dbReference type="PROSITE" id="PS50082">
    <property type="entry name" value="WD_REPEATS_2"/>
    <property type="match status" value="1"/>
</dbReference>
<keyword evidence="8" id="KW-1185">Reference proteome</keyword>
<evidence type="ECO:0000256" key="3">
    <source>
        <dbReference type="PROSITE-ProRule" id="PRU00221"/>
    </source>
</evidence>
<dbReference type="InterPro" id="IPR036322">
    <property type="entry name" value="WD40_repeat_dom_sf"/>
</dbReference>
<dbReference type="Proteomes" id="UP000030680">
    <property type="component" value="Unassembled WGS sequence"/>
</dbReference>
<dbReference type="PROSITE" id="PS50197">
    <property type="entry name" value="BEACH"/>
    <property type="match status" value="1"/>
</dbReference>
<keyword evidence="2" id="KW-0677">Repeat</keyword>
<dbReference type="OrthoDB" id="26681at2759"/>
<evidence type="ECO:0000256" key="2">
    <source>
        <dbReference type="ARBA" id="ARBA00022737"/>
    </source>
</evidence>
<dbReference type="InterPro" id="IPR046851">
    <property type="entry name" value="NBCH_WD40"/>
</dbReference>
<gene>
    <name evidence="7" type="ORF">Gasu_03990</name>
</gene>
<dbReference type="EMBL" id="KB454486">
    <property type="protein sequence ID" value="EME32304.1"/>
    <property type="molecule type" value="Genomic_DNA"/>
</dbReference>
<dbReference type="SUPFAM" id="SSF81837">
    <property type="entry name" value="BEACH domain"/>
    <property type="match status" value="1"/>
</dbReference>
<dbReference type="InterPro" id="IPR011989">
    <property type="entry name" value="ARM-like"/>
</dbReference>
<dbReference type="PANTHER" id="PTHR13743">
    <property type="entry name" value="BEIGE/BEACH-RELATED"/>
    <property type="match status" value="1"/>
</dbReference>
<evidence type="ECO:0000313" key="7">
    <source>
        <dbReference type="EMBL" id="EME32304.1"/>
    </source>
</evidence>
<evidence type="ECO:0000256" key="1">
    <source>
        <dbReference type="ARBA" id="ARBA00022574"/>
    </source>
</evidence>
<feature type="region of interest" description="Disordered" evidence="4">
    <location>
        <begin position="2292"/>
        <end position="2326"/>
    </location>
</feature>
<dbReference type="Gramene" id="EME32304">
    <property type="protein sequence ID" value="EME32304"/>
    <property type="gene ID" value="Gasu_03990"/>
</dbReference>
<feature type="compositionally biased region" description="Polar residues" evidence="4">
    <location>
        <begin position="2296"/>
        <end position="2313"/>
    </location>
</feature>
<dbReference type="SUPFAM" id="SSF49899">
    <property type="entry name" value="Concanavalin A-like lectins/glucanases"/>
    <property type="match status" value="1"/>
</dbReference>
<protein>
    <submittedName>
        <fullName evidence="7">WD-40 repeat family protein / beige-related protein</fullName>
    </submittedName>
</protein>
<feature type="repeat" description="WD" evidence="3">
    <location>
        <begin position="2983"/>
        <end position="3016"/>
    </location>
</feature>
<feature type="domain" description="BEACH-type PH" evidence="6">
    <location>
        <begin position="2380"/>
        <end position="2497"/>
    </location>
</feature>
<dbReference type="SUPFAM" id="SSF48371">
    <property type="entry name" value="ARM repeat"/>
    <property type="match status" value="1"/>
</dbReference>
<evidence type="ECO:0000259" key="6">
    <source>
        <dbReference type="PROSITE" id="PS51783"/>
    </source>
</evidence>
<sequence>MLSRNFQLVTEAVRSVFHVVSVSSKVSVEELALSALALQKIMAGQNQENDFQSLAKKVLDYACGRNYFREHDLEYLKKFYHSEAKVVDQNFLRSLVGALLKLEKFKVAKKRYETARLISQKITVEQRELLDLFIVHERDVEEYGAYLKTLVLYGESGTEDATLHSSKNADKVRMQELRDPRMSLLKIARYCSERYLDSSSGESWVTNCFFKVLEIERVWVDAFLLHVEYFSRWVSECGVSVIVSRACEDGTPTAEQFYGDGKTLSVFILLLTKFVNLLGTSSQKTFILSVVERSLRRQLSHFSTGKYTVDEKTMFLSTIWINFATRTFSHLIEALEVLGKTGTAYTLLFHYFDNLSNVDSPFIIHQDMISFEIEWLHVMNIFAYRKSSLVEVSQALSPLGEQRRFSIIVNNVVRQYKELLAVFCQDVHYSSEIVKELISEFTSFIGICYMTNEGCLFQVTRSQGVESPLAEMYQSTLQAWKDSAANSQFFTNLLNILDCFMVNMARFLRQVFQSSIWSVGDAYLTATAAMISAFLAALNQMSYLDDENVKWIVLRHKRTVLEFHKLMSGREILILFSKKKLAEEIFYGSFTCELTEQTEFLESFRSFLCEYVANESDEYSHTILSSMLQIIMSAKIIIEDDSVNFERSSNCFVASVDFLDEILDSYISSLTVCPSSVHLKLVENEGIYLLSNGILRLEEEKAALANEDHCKKCSSLNRKLQVILKIFFSNETAPLISLYSDRVWRIFIMFLENEDTSDLGKDLLRRIFLGADEQENLLDLPKDFTLSETRKHCRLLFQGLLDRLEFHCFQDSVGAERKALLLRKYLSLFSSLVAESMRIMQRMFRNSRGFEIFKAIFSDSDSDFVRSIAIDLLKLLAQVTRNNPKAEFELKSLFPCNFLVHTLNSCYPEGVSSEVIAALLEVVVGSPILIRHNSDNFQCMTSFVIENVILSQDRLAFRSRLVSSSSEILCALFKLAESTSEDVQVALCNFIYTITYEDSLNASVVDASGVTEIIIERLFYSSVDSTFWSSLHLRNAYLSCLCAIIRHLVTPSMLSRLLSVSYLGSSSQFGLHDKRTLLYSEVAIFHALSESFEICKKWPRFFLDFSGNHSGLASIIPGADLTRRKDSLWLTFWFRRETISRESSLVELYTSKDSAFEVFLNELGVLCLRLHESETVFEMFHNTDTEIPPYVWVFVCLRFQRISSGKQTLIDVYLNGKLSSSSNVSKNIDRVTAIGFGCSFSWTDLSILPRASSCLKGQFGAIYCFQGNLSERTICTIYEFGPSFDSDLCDLSFSESTRDLDNLLNLSVLFLYAPRCCGDSRTCPDGSLAAVGSRKSIAARLIGSSGESRVCSVNNIIDSLHCVGGLRSVLELFFALDNFSSSTLGTDETEADSVSADVLESLNELTCYFLKIIAEILRYDKQAEIEWMNTHVFDYLGAWFFETKLSFSSKEVIDAIFQLFETCSDRKSVVSVCTKRCLSNEFLWSKMTQDVAVHFWKALCSLKDNSTLSPNVLLDVIGNFDVDSAVFVSRESRDISLCKGIIDFILLGFKMLFTNSDFVTSGNQFLVIDGATQRDGVSYLEQIEHAYSRALVENLLKPVCFHALDEMNQDAFAKLNYLLQALSSLSNFLSVSVRASCFSFLIHQDLIEVLLKVLKSTSQLRLVLFSIAALFDLFESNSDECVQWVTSQFRLSELSASMEKEEWKNHVIGGLCMFITGTLQGADADLTMLLEHLMSSDFLGGPCSTQGTIEKIRTGALPLIIMLLTKENNLIGKASMIQALVALLEESRQLTETFLCFNLWSFWIISLSRVNTFSTCDEDELFSSYVSSFKKLVVHLFKHFIEDWGMSVTTFYQVEELVFAAWNLIDATFAMQVLTWFLQCVKDIAVPLLLSQGIFGMNIGAKCSQTLESTNIEGFAMVFLFTKLICDMGNMQNAEAKQKDTRLKLEMCELCIEIILLLGLLSTSSASYSGESKVVGNDFEFLGIHVFPRSAVLDLFGKYENERRYPASRPGQNSFKLDEQTFIEPLCKGGFVRISLLFIIDALVEKLKLQEEFSYYETLLSSIGEVHGGLRVDKIWRHYVEQHFTNLISESTPNPSEISQKNELELLLGNLVKRWKQSKHSVEHKSTGFFRPFKNKSLGRNMQVLTSPTAGSEMIASLMKSEQEWNETGYACMFSAVMEWKKRVDQSFDILENISTVLSSNTHIQKDVLREVNVSEGVRNDAKSRLKASEFRKLVFGFRKHLSYQELMKDSTKTQWSLAGIMDSLQRRWLLKPTENIDTQWKRLSQSAQQMSSLSNYSEEGVTSPSRDSVTDANQKRNSDVTTITGPHLSLPVDNLSIQQFDESYQKNWSIESPEPSSASPSSSTPLLSSMELLAARTAASASDVQWSGSCIWVRFLKAVPGRLELRERSIRFLQSPFNEESERVLSPGYFVKTSSTEEDIENIQELTFPLEEIQHLEFRRFLLQHKAFEIFLQNKKSYFFALQTSRACKTCLKLLSKLLELPHNRLLPSHNTSGPRSVYAGGAFKFPRCLLDWKTVQALTADACARWKRRQLSNFEYLCILNRLAGRSNNDLCQYPIFPWILADYSTEKLDLTDPKTFRDLAKPVGCQPSTSSEEAGERERRFRERFETWADKAIPPFHYGSHYSSAAAALHYLVRVEPFTTLSLELQGGLFDHPDRMFYSLEGAWNSVTQSMQDVKELIPEFFYFPEIFRNRNGVSFGRTQDGHLIDDVLLPKWANGSPEHFVRVHREALESEYVSLNLHHWIDLIFGFRQRGPAAVEACNVFFYLTYEGAIDLESIQDMELRESMETQIAHFGQTPPQLMEDSGHPQRDHSGALLQPSYWTPQGLMAALEFSVAIGTDDSIVQICQAGDRIVSITKNQFVFRHKWIPLPDLQGSPFTFETDTKNISESAAFSSQEGNIETRRSSNREIVGGTYLASSTQASLFSLYALSFDGKVIISAGHWDWSIRCCFTSEAHKPIQCLKGHRDIVTCLSIGSDGRTLVTGSKDTTIFVWEIVWGDPERVRDPKEGKLDRSYSGGETKLGAILKVQGNVTKRRKMKVVEERPKLVLYEHEYPLVCVAVNTEVGVIASNDSCNTLMIHNLSNGHLLRILDFLKESLVDSVTVTCRNEIILVSSKKASFFLYTGNGVALKKQSICSHHDSCQILSSPTITSYTITVDGRLLFVADELNGVAVYSSWGLNLLHRYKKVSFSLVYQTEEF</sequence>
<proteinExistence type="predicted"/>
<dbReference type="PROSITE" id="PS00678">
    <property type="entry name" value="WD_REPEATS_1"/>
    <property type="match status" value="1"/>
</dbReference>
<reference evidence="8" key="1">
    <citation type="journal article" date="2013" name="Science">
        <title>Gene transfer from bacteria and archaea facilitated evolution of an extremophilic eukaryote.</title>
        <authorList>
            <person name="Schonknecht G."/>
            <person name="Chen W.H."/>
            <person name="Ternes C.M."/>
            <person name="Barbier G.G."/>
            <person name="Shrestha R.P."/>
            <person name="Stanke M."/>
            <person name="Brautigam A."/>
            <person name="Baker B.J."/>
            <person name="Banfield J.F."/>
            <person name="Garavito R.M."/>
            <person name="Carr K."/>
            <person name="Wilkerson C."/>
            <person name="Rensing S.A."/>
            <person name="Gagneul D."/>
            <person name="Dickenson N.E."/>
            <person name="Oesterhelt C."/>
            <person name="Lercher M.J."/>
            <person name="Weber A.P."/>
        </authorList>
    </citation>
    <scope>NUCLEOTIDE SEQUENCE [LARGE SCALE GENOMIC DNA]</scope>
    <source>
        <strain evidence="8">074W</strain>
    </source>
</reference>
<feature type="domain" description="BEACH" evidence="5">
    <location>
        <begin position="2533"/>
        <end position="2831"/>
    </location>
</feature>
<dbReference type="FunFam" id="1.10.1540.10:FF:000001">
    <property type="entry name" value="neurobeachin isoform X1"/>
    <property type="match status" value="1"/>
</dbReference>
<dbReference type="Gene3D" id="2.30.29.30">
    <property type="entry name" value="Pleckstrin-homology domain (PH domain)/Phosphotyrosine-binding domain (PTB)"/>
    <property type="match status" value="1"/>
</dbReference>
<organism evidence="7 8">
    <name type="scientific">Galdieria sulphuraria</name>
    <name type="common">Red alga</name>
    <dbReference type="NCBI Taxonomy" id="130081"/>
    <lineage>
        <taxon>Eukaryota</taxon>
        <taxon>Rhodophyta</taxon>
        <taxon>Bangiophyceae</taxon>
        <taxon>Galdieriales</taxon>
        <taxon>Galdieriaceae</taxon>
        <taxon>Galdieria</taxon>
    </lineage>
</organism>
<dbReference type="InterPro" id="IPR019775">
    <property type="entry name" value="WD40_repeat_CS"/>
</dbReference>
<dbReference type="Gene3D" id="1.25.10.10">
    <property type="entry name" value="Leucine-rich Repeat Variant"/>
    <property type="match status" value="1"/>
</dbReference>
<accession>M2Y8Y9</accession>
<dbReference type="SUPFAM" id="SSF50729">
    <property type="entry name" value="PH domain-like"/>
    <property type="match status" value="1"/>
</dbReference>
<dbReference type="RefSeq" id="XP_005708824.1">
    <property type="nucleotide sequence ID" value="XM_005708767.1"/>
</dbReference>
<dbReference type="Gene3D" id="2.130.10.10">
    <property type="entry name" value="YVTN repeat-like/Quinoprotein amine dehydrogenase"/>
    <property type="match status" value="1"/>
</dbReference>
<dbReference type="Pfam" id="PF02138">
    <property type="entry name" value="Beach"/>
    <property type="match status" value="1"/>
</dbReference>
<dbReference type="GeneID" id="17090895"/>
<dbReference type="PROSITE" id="PS50294">
    <property type="entry name" value="WD_REPEATS_REGION"/>
    <property type="match status" value="1"/>
</dbReference>
<evidence type="ECO:0000256" key="4">
    <source>
        <dbReference type="SAM" id="MobiDB-lite"/>
    </source>
</evidence>
<dbReference type="Gene3D" id="1.10.1540.10">
    <property type="entry name" value="BEACH domain"/>
    <property type="match status" value="1"/>
</dbReference>
<dbReference type="InterPro" id="IPR023362">
    <property type="entry name" value="PH-BEACH_dom"/>
</dbReference>
<dbReference type="SUPFAM" id="SSF50978">
    <property type="entry name" value="WD40 repeat-like"/>
    <property type="match status" value="1"/>
</dbReference>
<dbReference type="InterPro" id="IPR016024">
    <property type="entry name" value="ARM-type_fold"/>
</dbReference>
<dbReference type="eggNOG" id="KOG1787">
    <property type="taxonomic scope" value="Eukaryota"/>
</dbReference>
<dbReference type="InterPro" id="IPR000409">
    <property type="entry name" value="BEACH_dom"/>
</dbReference>
<dbReference type="SMART" id="SM01026">
    <property type="entry name" value="Beach"/>
    <property type="match status" value="1"/>
</dbReference>
<dbReference type="InterPro" id="IPR013320">
    <property type="entry name" value="ConA-like_dom_sf"/>
</dbReference>